<dbReference type="GO" id="GO:0016740">
    <property type="term" value="F:transferase activity"/>
    <property type="evidence" value="ECO:0007669"/>
    <property type="project" value="UniProtKB-KW"/>
</dbReference>
<dbReference type="Pfam" id="PF04230">
    <property type="entry name" value="PS_pyruv_trans"/>
    <property type="match status" value="1"/>
</dbReference>
<protein>
    <submittedName>
        <fullName evidence="2">Polysaccharide pyruvyl transferase family protein</fullName>
    </submittedName>
</protein>
<evidence type="ECO:0000313" key="2">
    <source>
        <dbReference type="EMBL" id="RGX78341.1"/>
    </source>
</evidence>
<reference evidence="2 3" key="1">
    <citation type="submission" date="2018-08" db="EMBL/GenBank/DDBJ databases">
        <title>A genome reference for cultivated species of the human gut microbiota.</title>
        <authorList>
            <person name="Zou Y."/>
            <person name="Xue W."/>
            <person name="Luo G."/>
        </authorList>
    </citation>
    <scope>NUCLEOTIDE SEQUENCE [LARGE SCALE GENOMIC DNA]</scope>
    <source>
        <strain evidence="2 3">OF03-9BH</strain>
    </source>
</reference>
<sequence>MKKIALMTWHHVNNYGTAFQAYALSTVLKKLGCDVDMVNYHRITSSPLKKRLLHEQFLSFTHRISAKLRNKIFFNFKKETFGFYFDKYFQYTKPCHTNQDFYRLNNEYDGFVCGSDQIWGPEWFDGRFFLDFVENPNALIAYAPSIGVSNIKDNAVKDLMAPLIGRFPKVSVREQSGCEIVKNITSHTDVVNVLDPVFLLNMEEWQCIKEDIALPSENYMLIFFLANNIESFRIAMNQADLKGLTPLVMHCTQSEDNEYANIPDCTPGQLISLIENASYICTDSFHISVLSIIFNKQFKVFNKVAQKEANSKNSRLHDLFIRLNITDAEYMVDNSFDNAICFEIVNSKLMQLKEYSFEYLKSCVNNLPAKRLMVDEKGLDCWKSKAKCSCPGEYSEQFVEYREMHANSCLVKSMSTFSFSLNPKCYRCAKYRMRRDMDNRMPLFYSELNTAFGKGKSPISIYFKYYFSYHLKYLFEKS</sequence>
<organism evidence="2 3">
    <name type="scientific">Bacteroides stercorirosoris</name>
    <dbReference type="NCBI Taxonomy" id="871324"/>
    <lineage>
        <taxon>Bacteria</taxon>
        <taxon>Pseudomonadati</taxon>
        <taxon>Bacteroidota</taxon>
        <taxon>Bacteroidia</taxon>
        <taxon>Bacteroidales</taxon>
        <taxon>Bacteroidaceae</taxon>
        <taxon>Bacteroides</taxon>
    </lineage>
</organism>
<feature type="domain" description="Polysaccharide pyruvyl transferase" evidence="1">
    <location>
        <begin position="14"/>
        <end position="298"/>
    </location>
</feature>
<dbReference type="OrthoDB" id="9799278at2"/>
<name>A0A413H4A0_9BACE</name>
<gene>
    <name evidence="2" type="ORF">DXA68_12320</name>
</gene>
<accession>A0A413H4A0</accession>
<dbReference type="Proteomes" id="UP000286075">
    <property type="component" value="Unassembled WGS sequence"/>
</dbReference>
<keyword evidence="2" id="KW-0808">Transferase</keyword>
<comment type="caution">
    <text evidence="2">The sequence shown here is derived from an EMBL/GenBank/DDBJ whole genome shotgun (WGS) entry which is preliminary data.</text>
</comment>
<dbReference type="RefSeq" id="WP_117987617.1">
    <property type="nucleotide sequence ID" value="NZ_CABMFG010000017.1"/>
</dbReference>
<dbReference type="EMBL" id="QSCF01000017">
    <property type="protein sequence ID" value="RGX78341.1"/>
    <property type="molecule type" value="Genomic_DNA"/>
</dbReference>
<dbReference type="AlphaFoldDB" id="A0A413H4A0"/>
<evidence type="ECO:0000259" key="1">
    <source>
        <dbReference type="Pfam" id="PF04230"/>
    </source>
</evidence>
<dbReference type="InterPro" id="IPR007345">
    <property type="entry name" value="Polysacch_pyruvyl_Trfase"/>
</dbReference>
<proteinExistence type="predicted"/>
<evidence type="ECO:0000313" key="3">
    <source>
        <dbReference type="Proteomes" id="UP000286075"/>
    </source>
</evidence>